<gene>
    <name evidence="1" type="ORF">Zmor_013238</name>
</gene>
<protein>
    <submittedName>
        <fullName evidence="1">Uncharacterized protein</fullName>
    </submittedName>
</protein>
<dbReference type="AlphaFoldDB" id="A0AA38MFF3"/>
<name>A0AA38MFF3_9CUCU</name>
<keyword evidence="2" id="KW-1185">Reference proteome</keyword>
<dbReference type="Proteomes" id="UP001168821">
    <property type="component" value="Unassembled WGS sequence"/>
</dbReference>
<accession>A0AA38MFF3</accession>
<evidence type="ECO:0000313" key="2">
    <source>
        <dbReference type="Proteomes" id="UP001168821"/>
    </source>
</evidence>
<organism evidence="1 2">
    <name type="scientific">Zophobas morio</name>
    <dbReference type="NCBI Taxonomy" id="2755281"/>
    <lineage>
        <taxon>Eukaryota</taxon>
        <taxon>Metazoa</taxon>
        <taxon>Ecdysozoa</taxon>
        <taxon>Arthropoda</taxon>
        <taxon>Hexapoda</taxon>
        <taxon>Insecta</taxon>
        <taxon>Pterygota</taxon>
        <taxon>Neoptera</taxon>
        <taxon>Endopterygota</taxon>
        <taxon>Coleoptera</taxon>
        <taxon>Polyphaga</taxon>
        <taxon>Cucujiformia</taxon>
        <taxon>Tenebrionidae</taxon>
        <taxon>Zophobas</taxon>
    </lineage>
</organism>
<dbReference type="EMBL" id="JALNTZ010000004">
    <property type="protein sequence ID" value="KAJ3654024.1"/>
    <property type="molecule type" value="Genomic_DNA"/>
</dbReference>
<comment type="caution">
    <text evidence="1">The sequence shown here is derived from an EMBL/GenBank/DDBJ whole genome shotgun (WGS) entry which is preliminary data.</text>
</comment>
<reference evidence="1" key="1">
    <citation type="journal article" date="2023" name="G3 (Bethesda)">
        <title>Whole genome assemblies of Zophobas morio and Tenebrio molitor.</title>
        <authorList>
            <person name="Kaur S."/>
            <person name="Stinson S.A."/>
            <person name="diCenzo G.C."/>
        </authorList>
    </citation>
    <scope>NUCLEOTIDE SEQUENCE</scope>
    <source>
        <strain evidence="1">QUZm001</strain>
    </source>
</reference>
<proteinExistence type="predicted"/>
<evidence type="ECO:0000313" key="1">
    <source>
        <dbReference type="EMBL" id="KAJ3654024.1"/>
    </source>
</evidence>
<sequence>MSTKCLPSYENGNGVVIFTFHSASLAAFTHKYVFRSNDDSERQSDRSRHCQAGAFRVSKHGSNCTMCSFSQQLIAFRTQGGRAGGNLDCCWGRVPRDHV</sequence>